<evidence type="ECO:0000313" key="2">
    <source>
        <dbReference type="EMBL" id="EAU93606.1"/>
    </source>
</evidence>
<dbReference type="OMA" id="DFRDPAW"/>
<proteinExistence type="predicted"/>
<comment type="caution">
    <text evidence="2">The sequence shown here is derived from an EMBL/GenBank/DDBJ whole genome shotgun (WGS) entry which is preliminary data.</text>
</comment>
<dbReference type="InterPro" id="IPR036047">
    <property type="entry name" value="F-box-like_dom_sf"/>
</dbReference>
<evidence type="ECO:0000313" key="3">
    <source>
        <dbReference type="Proteomes" id="UP000001861"/>
    </source>
</evidence>
<organism evidence="2 3">
    <name type="scientific">Coprinopsis cinerea (strain Okayama-7 / 130 / ATCC MYA-4618 / FGSC 9003)</name>
    <name type="common">Inky cap fungus</name>
    <name type="synonym">Hormographiella aspergillata</name>
    <dbReference type="NCBI Taxonomy" id="240176"/>
    <lineage>
        <taxon>Eukaryota</taxon>
        <taxon>Fungi</taxon>
        <taxon>Dikarya</taxon>
        <taxon>Basidiomycota</taxon>
        <taxon>Agaricomycotina</taxon>
        <taxon>Agaricomycetes</taxon>
        <taxon>Agaricomycetidae</taxon>
        <taxon>Agaricales</taxon>
        <taxon>Agaricineae</taxon>
        <taxon>Psathyrellaceae</taxon>
        <taxon>Coprinopsis</taxon>
    </lineage>
</organism>
<dbReference type="Gene3D" id="3.80.10.10">
    <property type="entry name" value="Ribonuclease Inhibitor"/>
    <property type="match status" value="1"/>
</dbReference>
<dbReference type="eggNOG" id="ENOG502RSEN">
    <property type="taxonomic scope" value="Eukaryota"/>
</dbReference>
<dbReference type="AlphaFoldDB" id="A8N067"/>
<dbReference type="InterPro" id="IPR001810">
    <property type="entry name" value="F-box_dom"/>
</dbReference>
<dbReference type="STRING" id="240176.A8N067"/>
<dbReference type="SUPFAM" id="SSF52047">
    <property type="entry name" value="RNI-like"/>
    <property type="match status" value="1"/>
</dbReference>
<dbReference type="KEGG" id="cci:CC1G_02836"/>
<dbReference type="Proteomes" id="UP000001861">
    <property type="component" value="Unassembled WGS sequence"/>
</dbReference>
<dbReference type="GeneID" id="6004593"/>
<feature type="domain" description="F-box" evidence="1">
    <location>
        <begin position="1"/>
        <end position="51"/>
    </location>
</feature>
<dbReference type="PROSITE" id="PS50181">
    <property type="entry name" value="FBOX"/>
    <property type="match status" value="1"/>
</dbReference>
<sequence>MDQLPNEILAYIFALIILDPSENPAFVSKLGQVCSRWRALVVSTASLWSRIVLAYPMNNPQLVYAAIALERSAAHPLDILLDCRDPEWDWEEETHNFQGTHMQSILPLILPHSSRWKKIEVLSDTWAPVHAFLQATQETPLPILESASLSRCNAYFAAPGETFQPESMRSPIALFGGRSLQSLRDVSLVGVHVDWDKSALVHLRRLEFKYHSRDVMPTIHQFLRILGQCPDLLELSIVGWGPILDPKSTAVTAIELPSLQKLSFGFIDMSYSTALLSLFQLPSLRKLSLEDVLRVVTPLEDTDTSGFLQWLYTFQPTQRASFAGTLQMSSSIPLQGVQELRLQSIRSDTLTFTRFFQCFPRLQILSCHDVPDNALVALSSTIQTAGRQSNIPHLCPSLSELHFQDADPSLLMDLVAARTACEGVTPLRKVTLEYVRVPRPSPDSPTFAHLERSGISCVGGTPSGSETSDSE</sequence>
<dbReference type="CDD" id="cd09917">
    <property type="entry name" value="F-box_SF"/>
    <property type="match status" value="1"/>
</dbReference>
<evidence type="ECO:0000259" key="1">
    <source>
        <dbReference type="PROSITE" id="PS50181"/>
    </source>
</evidence>
<dbReference type="OrthoDB" id="3252356at2759"/>
<dbReference type="SUPFAM" id="SSF81383">
    <property type="entry name" value="F-box domain"/>
    <property type="match status" value="1"/>
</dbReference>
<reference evidence="2 3" key="1">
    <citation type="journal article" date="2010" name="Proc. Natl. Acad. Sci. U.S.A.">
        <title>Insights into evolution of multicellular fungi from the assembled chromosomes of the mushroom Coprinopsis cinerea (Coprinus cinereus).</title>
        <authorList>
            <person name="Stajich J.E."/>
            <person name="Wilke S.K."/>
            <person name="Ahren D."/>
            <person name="Au C.H."/>
            <person name="Birren B.W."/>
            <person name="Borodovsky M."/>
            <person name="Burns C."/>
            <person name="Canback B."/>
            <person name="Casselton L.A."/>
            <person name="Cheng C.K."/>
            <person name="Deng J."/>
            <person name="Dietrich F.S."/>
            <person name="Fargo D.C."/>
            <person name="Farman M.L."/>
            <person name="Gathman A.C."/>
            <person name="Goldberg J."/>
            <person name="Guigo R."/>
            <person name="Hoegger P.J."/>
            <person name="Hooker J.B."/>
            <person name="Huggins A."/>
            <person name="James T.Y."/>
            <person name="Kamada T."/>
            <person name="Kilaru S."/>
            <person name="Kodira C."/>
            <person name="Kues U."/>
            <person name="Kupfer D."/>
            <person name="Kwan H.S."/>
            <person name="Lomsadze A."/>
            <person name="Li W."/>
            <person name="Lilly W.W."/>
            <person name="Ma L.J."/>
            <person name="Mackey A.J."/>
            <person name="Manning G."/>
            <person name="Martin F."/>
            <person name="Muraguchi H."/>
            <person name="Natvig D.O."/>
            <person name="Palmerini H."/>
            <person name="Ramesh M.A."/>
            <person name="Rehmeyer C.J."/>
            <person name="Roe B.A."/>
            <person name="Shenoy N."/>
            <person name="Stanke M."/>
            <person name="Ter-Hovhannisyan V."/>
            <person name="Tunlid A."/>
            <person name="Velagapudi R."/>
            <person name="Vision T.J."/>
            <person name="Zeng Q."/>
            <person name="Zolan M.E."/>
            <person name="Pukkila P.J."/>
        </authorList>
    </citation>
    <scope>NUCLEOTIDE SEQUENCE [LARGE SCALE GENOMIC DNA]</scope>
    <source>
        <strain evidence="3">Okayama-7 / 130 / ATCC MYA-4618 / FGSC 9003</strain>
    </source>
</reference>
<accession>A8N067</accession>
<dbReference type="InterPro" id="IPR032675">
    <property type="entry name" value="LRR_dom_sf"/>
</dbReference>
<protein>
    <recommendedName>
        <fullName evidence="1">F-box domain-containing protein</fullName>
    </recommendedName>
</protein>
<dbReference type="RefSeq" id="XP_001828255.1">
    <property type="nucleotide sequence ID" value="XM_001828203.2"/>
</dbReference>
<dbReference type="VEuPathDB" id="FungiDB:CC1G_02836"/>
<keyword evidence="3" id="KW-1185">Reference proteome</keyword>
<name>A8N067_COPC7</name>
<dbReference type="Gene3D" id="1.20.1280.50">
    <property type="match status" value="1"/>
</dbReference>
<dbReference type="EMBL" id="AACS02000001">
    <property type="protein sequence ID" value="EAU93606.1"/>
    <property type="molecule type" value="Genomic_DNA"/>
</dbReference>
<gene>
    <name evidence="2" type="ORF">CC1G_02836</name>
</gene>
<dbReference type="InParanoid" id="A8N067"/>
<dbReference type="Pfam" id="PF12937">
    <property type="entry name" value="F-box-like"/>
    <property type="match status" value="1"/>
</dbReference>